<feature type="transmembrane region" description="Helical" evidence="1">
    <location>
        <begin position="12"/>
        <end position="32"/>
    </location>
</feature>
<evidence type="ECO:0000256" key="1">
    <source>
        <dbReference type="SAM" id="Phobius"/>
    </source>
</evidence>
<proteinExistence type="predicted"/>
<evidence type="ECO:0000313" key="3">
    <source>
        <dbReference type="Proteomes" id="UP001055115"/>
    </source>
</evidence>
<dbReference type="Proteomes" id="UP001055115">
    <property type="component" value="Unassembled WGS sequence"/>
</dbReference>
<keyword evidence="1" id="KW-0812">Transmembrane</keyword>
<dbReference type="EMBL" id="BQXU01000031">
    <property type="protein sequence ID" value="GKT49668.1"/>
    <property type="molecule type" value="Genomic_DNA"/>
</dbReference>
<keyword evidence="1" id="KW-0472">Membrane</keyword>
<dbReference type="AlphaFoldDB" id="A0AA37USB9"/>
<protein>
    <submittedName>
        <fullName evidence="2">Uncharacterized protein</fullName>
    </submittedName>
</protein>
<keyword evidence="1" id="KW-1133">Transmembrane helix</keyword>
<organism evidence="2 3">
    <name type="scientific">Colletotrichum spaethianum</name>
    <dbReference type="NCBI Taxonomy" id="700344"/>
    <lineage>
        <taxon>Eukaryota</taxon>
        <taxon>Fungi</taxon>
        <taxon>Dikarya</taxon>
        <taxon>Ascomycota</taxon>
        <taxon>Pezizomycotina</taxon>
        <taxon>Sordariomycetes</taxon>
        <taxon>Hypocreomycetidae</taxon>
        <taxon>Glomerellales</taxon>
        <taxon>Glomerellaceae</taxon>
        <taxon>Colletotrichum</taxon>
        <taxon>Colletotrichum spaethianum species complex</taxon>
    </lineage>
</organism>
<accession>A0AA37USB9</accession>
<comment type="caution">
    <text evidence="2">The sequence shown here is derived from an EMBL/GenBank/DDBJ whole genome shotgun (WGS) entry which is preliminary data.</text>
</comment>
<reference evidence="2 3" key="1">
    <citation type="submission" date="2022-03" db="EMBL/GenBank/DDBJ databases">
        <title>Genome data of Colletotrichum spp.</title>
        <authorList>
            <person name="Utami Y.D."/>
            <person name="Hiruma K."/>
        </authorList>
    </citation>
    <scope>NUCLEOTIDE SEQUENCE [LARGE SCALE GENOMIC DNA]</scope>
    <source>
        <strain evidence="2 3">MAFF 239500</strain>
    </source>
</reference>
<keyword evidence="3" id="KW-1185">Reference proteome</keyword>
<gene>
    <name evidence="2" type="ORF">ColSpa_09849</name>
</gene>
<evidence type="ECO:0000313" key="2">
    <source>
        <dbReference type="EMBL" id="GKT49668.1"/>
    </source>
</evidence>
<sequence>MVAIATPRRQLTLLWLFGLLTLSLLFFLFFFYHDTSPSVARNWKAPFVTDSGLTTFENNGTKGNARVAIIETVGTHDEVTSALVTAFGGLPNVDLTLMLRQQRYNMQDIMNSFKLASASSKLISHDDLASMVAGDTPPHVLVSTTCELDLENKPTEFRDLLTKGETYLFCLMHHADRWGDGQHVDIIREYIEKGMADFIGLSQHTVDFLHRDTAEKWDRELNYTAHVLPPVFSVKLPDTDPEGLSLAMQGDYSSGRRNYQHTFEQLGHVIGELRAKAGADEEKNKKVTLHVIGHGEIPSVPDDLKSNVVFDQDLSYPDFYRTLSGAFTIIPAFADEGYLDRKASSTVPAALIAGAPIVASEQLLAAYTYLPREAVWLSEPGEDEMDTIKRFVGDMAGYQERMGRVKETRERLIQDNIKNVGEWIKEALAKVEAVKKDRGVQRRNARGNSMLGYLRFMLSMNCILMI</sequence>
<name>A0AA37USB9_9PEZI</name>
<dbReference type="RefSeq" id="XP_049132018.1">
    <property type="nucleotide sequence ID" value="XM_049276061.1"/>
</dbReference>
<dbReference type="GeneID" id="73330651"/>